<feature type="transmembrane region" description="Helical" evidence="1">
    <location>
        <begin position="44"/>
        <end position="60"/>
    </location>
</feature>
<feature type="transmembrane region" description="Helical" evidence="1">
    <location>
        <begin position="96"/>
        <end position="113"/>
    </location>
</feature>
<name>A0ABW9MET4_9FIRM</name>
<feature type="transmembrane region" description="Helical" evidence="1">
    <location>
        <begin position="156"/>
        <end position="175"/>
    </location>
</feature>
<evidence type="ECO:0000256" key="1">
    <source>
        <dbReference type="SAM" id="Phobius"/>
    </source>
</evidence>
<dbReference type="EMBL" id="JBGMEF010000013">
    <property type="protein sequence ID" value="MFO3666615.1"/>
    <property type="molecule type" value="Genomic_DNA"/>
</dbReference>
<keyword evidence="1" id="KW-0812">Transmembrane</keyword>
<comment type="caution">
    <text evidence="2">The sequence shown here is derived from an EMBL/GenBank/DDBJ whole genome shotgun (WGS) entry which is preliminary data.</text>
</comment>
<evidence type="ECO:0000313" key="2">
    <source>
        <dbReference type="EMBL" id="MFO3666615.1"/>
    </source>
</evidence>
<protein>
    <submittedName>
        <fullName evidence="2">TIGR02206 family membrane protein</fullName>
    </submittedName>
</protein>
<accession>A0ABW9MET4</accession>
<reference evidence="2 3" key="1">
    <citation type="journal article" date="2025" name="Anaerobe">
        <title>Description of Anaerococcus kampingiae sp. nov., Anaerococcus groningensis sp. nov., Anaerococcus martiniensis sp. nov., and Anaerococcus cruorum sp. nov., isolated from human clinical specimens.</title>
        <authorList>
            <person name="Boiten K.E."/>
            <person name="Meijer J."/>
            <person name="van Wezel E.M."/>
            <person name="Veloo A.C.M."/>
        </authorList>
    </citation>
    <scope>NUCLEOTIDE SEQUENCE [LARGE SCALE GENOMIC DNA]</scope>
    <source>
        <strain evidence="2 3">ENR0874</strain>
    </source>
</reference>
<feature type="transmembrane region" description="Helical" evidence="1">
    <location>
        <begin position="125"/>
        <end position="144"/>
    </location>
</feature>
<feature type="transmembrane region" description="Helical" evidence="1">
    <location>
        <begin position="12"/>
        <end position="32"/>
    </location>
</feature>
<sequence length="226" mass="25715">MQYFFRHTTDGTFAFNMTYVRLGLILFLLIVYKLKDKKKLLESLLVTSLILQGVLFAWYAMDFDLLIKEGLPLYHCRLAGIMVAISYFLKKEKIQTYFADLALIGTSIAFSIPDPSKFAWPHVTNLTYVANHYVLMACGMLICLKNKQKLGFKEIFLTTAVINSIILILDLSLNANYGYLVKVPIEYFSGLSPIIISLAMTGLMSGAIYLVEIIKEKIRNKKARKN</sequence>
<dbReference type="Proteomes" id="UP001637994">
    <property type="component" value="Unassembled WGS sequence"/>
</dbReference>
<dbReference type="Pfam" id="PF14808">
    <property type="entry name" value="TMEM164"/>
    <property type="match status" value="1"/>
</dbReference>
<feature type="transmembrane region" description="Helical" evidence="1">
    <location>
        <begin position="187"/>
        <end position="211"/>
    </location>
</feature>
<keyword evidence="3" id="KW-1185">Reference proteome</keyword>
<gene>
    <name evidence="2" type="ORF">ACCQ42_02360</name>
</gene>
<proteinExistence type="predicted"/>
<keyword evidence="1" id="KW-0472">Membrane</keyword>
<evidence type="ECO:0000313" key="3">
    <source>
        <dbReference type="Proteomes" id="UP001637994"/>
    </source>
</evidence>
<feature type="transmembrane region" description="Helical" evidence="1">
    <location>
        <begin position="72"/>
        <end position="89"/>
    </location>
</feature>
<dbReference type="RefSeq" id="WP_410035245.1">
    <property type="nucleotide sequence ID" value="NZ_JBGMEF010000013.1"/>
</dbReference>
<organism evidence="2 3">
    <name type="scientific">Anaerococcus kampingae</name>
    <dbReference type="NCBI Taxonomy" id="3115614"/>
    <lineage>
        <taxon>Bacteria</taxon>
        <taxon>Bacillati</taxon>
        <taxon>Bacillota</taxon>
        <taxon>Tissierellia</taxon>
        <taxon>Tissierellales</taxon>
        <taxon>Peptoniphilaceae</taxon>
        <taxon>Anaerococcus</taxon>
    </lineage>
</organism>
<keyword evidence="1" id="KW-1133">Transmembrane helix</keyword>